<reference evidence="3 4" key="1">
    <citation type="journal article" date="2016" name="Mol. Biol. Evol.">
        <title>Genome-Wide Survey of Gut Fungi (Harpellales) Reveals the First Horizontally Transferred Ubiquitin Gene from a Mosquito Host.</title>
        <authorList>
            <person name="Wang Y."/>
            <person name="White M.M."/>
            <person name="Kvist S."/>
            <person name="Moncalvo J.M."/>
        </authorList>
    </citation>
    <scope>NUCLEOTIDE SEQUENCE [LARGE SCALE GENOMIC DNA]</scope>
    <source>
        <strain evidence="3 4">ALG-7-W6</strain>
    </source>
</reference>
<evidence type="ECO:0000256" key="1">
    <source>
        <dbReference type="SAM" id="MobiDB-lite"/>
    </source>
</evidence>
<evidence type="ECO:0000313" key="4">
    <source>
        <dbReference type="Proteomes" id="UP000187455"/>
    </source>
</evidence>
<keyword evidence="4" id="KW-1185">Reference proteome</keyword>
<accession>A0A1R0GZ28</accession>
<evidence type="ECO:0000259" key="2">
    <source>
        <dbReference type="PROSITE" id="PS51279"/>
    </source>
</evidence>
<organism evidence="3 4">
    <name type="scientific">Smittium mucronatum</name>
    <dbReference type="NCBI Taxonomy" id="133383"/>
    <lineage>
        <taxon>Eukaryota</taxon>
        <taxon>Fungi</taxon>
        <taxon>Fungi incertae sedis</taxon>
        <taxon>Zoopagomycota</taxon>
        <taxon>Kickxellomycotina</taxon>
        <taxon>Harpellomycetes</taxon>
        <taxon>Harpellales</taxon>
        <taxon>Legeriomycetaceae</taxon>
        <taxon>Smittium</taxon>
    </lineage>
</organism>
<gene>
    <name evidence="3" type="ORF">AYI68_g3745</name>
</gene>
<feature type="domain" description="BCNT-C" evidence="2">
    <location>
        <begin position="137"/>
        <end position="213"/>
    </location>
</feature>
<dbReference type="Proteomes" id="UP000187455">
    <property type="component" value="Unassembled WGS sequence"/>
</dbReference>
<comment type="caution">
    <text evidence="3">The sequence shown here is derived from an EMBL/GenBank/DDBJ whole genome shotgun (WGS) entry which is preliminary data.</text>
</comment>
<dbReference type="OrthoDB" id="445677at2759"/>
<sequence length="213" mass="24214">MSLEKFYYGEYSDDGTDEDFNPDEVEDSEGENEDSQEEGSSKIETKVDEEAKKRKIEELWKDMNGSSETASFSGKGKEKFIENPQSVVPGAKSNSNVECDQSISVEEEKSDKVNTPESSNKIQSESSKKTKTIKNVSKKASKFSQIEAEVGASYEKKLNTVEQSKLKWEKLVEKENIKAELETHNKDGYVEKLQLLDRLDDQKAEYIQKLKKN</sequence>
<dbReference type="AlphaFoldDB" id="A0A1R0GZ28"/>
<dbReference type="EMBL" id="LSSL01001866">
    <property type="protein sequence ID" value="OLY82139.1"/>
    <property type="molecule type" value="Genomic_DNA"/>
</dbReference>
<feature type="compositionally biased region" description="Polar residues" evidence="1">
    <location>
        <begin position="92"/>
        <end position="104"/>
    </location>
</feature>
<proteinExistence type="predicted"/>
<name>A0A1R0GZ28_9FUNG</name>
<protein>
    <submittedName>
        <fullName evidence="3">SWR1-complex protein 5</fullName>
    </submittedName>
</protein>
<evidence type="ECO:0000313" key="3">
    <source>
        <dbReference type="EMBL" id="OLY82139.1"/>
    </source>
</evidence>
<feature type="compositionally biased region" description="Basic and acidic residues" evidence="1">
    <location>
        <begin position="39"/>
        <end position="61"/>
    </location>
</feature>
<dbReference type="InterPro" id="IPR011421">
    <property type="entry name" value="BCNT-C"/>
</dbReference>
<dbReference type="STRING" id="133383.A0A1R0GZ28"/>
<feature type="compositionally biased region" description="Acidic residues" evidence="1">
    <location>
        <begin position="11"/>
        <end position="37"/>
    </location>
</feature>
<feature type="compositionally biased region" description="Polar residues" evidence="1">
    <location>
        <begin position="115"/>
        <end position="125"/>
    </location>
</feature>
<dbReference type="Pfam" id="PF07572">
    <property type="entry name" value="BCNT"/>
    <property type="match status" value="1"/>
</dbReference>
<feature type="region of interest" description="Disordered" evidence="1">
    <location>
        <begin position="1"/>
        <end position="134"/>
    </location>
</feature>
<dbReference type="PROSITE" id="PS51279">
    <property type="entry name" value="BCNT_C"/>
    <property type="match status" value="1"/>
</dbReference>